<organism evidence="1 2">
    <name type="scientific">Brassica carinata</name>
    <name type="common">Ethiopian mustard</name>
    <name type="synonym">Abyssinian cabbage</name>
    <dbReference type="NCBI Taxonomy" id="52824"/>
    <lineage>
        <taxon>Eukaryota</taxon>
        <taxon>Viridiplantae</taxon>
        <taxon>Streptophyta</taxon>
        <taxon>Embryophyta</taxon>
        <taxon>Tracheophyta</taxon>
        <taxon>Spermatophyta</taxon>
        <taxon>Magnoliopsida</taxon>
        <taxon>eudicotyledons</taxon>
        <taxon>Gunneridae</taxon>
        <taxon>Pentapetalae</taxon>
        <taxon>rosids</taxon>
        <taxon>malvids</taxon>
        <taxon>Brassicales</taxon>
        <taxon>Brassicaceae</taxon>
        <taxon>Brassiceae</taxon>
        <taxon>Brassica</taxon>
    </lineage>
</organism>
<gene>
    <name evidence="1" type="ORF">Bca52824_080055</name>
</gene>
<accession>A0A8X7U1C2</accession>
<reference evidence="1 2" key="1">
    <citation type="submission" date="2020-02" db="EMBL/GenBank/DDBJ databases">
        <authorList>
            <person name="Ma Q."/>
            <person name="Huang Y."/>
            <person name="Song X."/>
            <person name="Pei D."/>
        </authorList>
    </citation>
    <scope>NUCLEOTIDE SEQUENCE [LARGE SCALE GENOMIC DNA]</scope>
    <source>
        <strain evidence="1">Sxm20200214</strain>
        <tissue evidence="1">Leaf</tissue>
    </source>
</reference>
<sequence length="285" mass="32415">MYQDHQVTVIGAGESLGGSNLNLQHPSRWRMKPRFEGFSKLPMLRTLKLRGSSKALINLRLVKELERLDLEVLTIDISSSMVVDKLLCSSHSLVECIKEVDIKYFEEQDSARALTLPTMDLTWLLFAPNLIFLVVGFSKRIEDIISEEKALSCVVPFPKLKSITLYNLPMLKSIYSRPLPLPCLRKVSVSGCPKLRKLPWDASSVVKVEELVIHWIPLSLYSPLVCEIDIQGNCIRLMSLPLDPCSGAAREETVINYKDKEWMEGLEWEDEATRLWFVHSCKLGV</sequence>
<comment type="caution">
    <text evidence="1">The sequence shown here is derived from an EMBL/GenBank/DDBJ whole genome shotgun (WGS) entry which is preliminary data.</text>
</comment>
<dbReference type="InterPro" id="IPR032675">
    <property type="entry name" value="LRR_dom_sf"/>
</dbReference>
<protein>
    <recommendedName>
        <fullName evidence="3">Disease resistance protein</fullName>
    </recommendedName>
</protein>
<dbReference type="AlphaFoldDB" id="A0A8X7U1C2"/>
<dbReference type="Proteomes" id="UP000886595">
    <property type="component" value="Unassembled WGS sequence"/>
</dbReference>
<dbReference type="SUPFAM" id="SSF52058">
    <property type="entry name" value="L domain-like"/>
    <property type="match status" value="1"/>
</dbReference>
<keyword evidence="2" id="KW-1185">Reference proteome</keyword>
<proteinExistence type="predicted"/>
<evidence type="ECO:0000313" key="2">
    <source>
        <dbReference type="Proteomes" id="UP000886595"/>
    </source>
</evidence>
<evidence type="ECO:0000313" key="1">
    <source>
        <dbReference type="EMBL" id="KAG2260761.1"/>
    </source>
</evidence>
<evidence type="ECO:0008006" key="3">
    <source>
        <dbReference type="Google" id="ProtNLM"/>
    </source>
</evidence>
<dbReference type="EMBL" id="JAAMPC010000015">
    <property type="protein sequence ID" value="KAG2260761.1"/>
    <property type="molecule type" value="Genomic_DNA"/>
</dbReference>
<dbReference type="OrthoDB" id="664960at2759"/>
<dbReference type="Gene3D" id="3.80.10.10">
    <property type="entry name" value="Ribonuclease Inhibitor"/>
    <property type="match status" value="1"/>
</dbReference>
<name>A0A8X7U1C2_BRACI</name>